<comment type="subcellular location">
    <subcellularLocation>
        <location evidence="1">Membrane</location>
    </subcellularLocation>
</comment>
<dbReference type="Gene3D" id="4.10.1080.10">
    <property type="entry name" value="TSP type-3 repeat"/>
    <property type="match status" value="1"/>
</dbReference>
<dbReference type="PROSITE" id="PS50268">
    <property type="entry name" value="CADHERIN_2"/>
    <property type="match status" value="4"/>
</dbReference>
<dbReference type="InterPro" id="IPR001434">
    <property type="entry name" value="OmcB-like_DUF11"/>
</dbReference>
<dbReference type="GO" id="GO:0005509">
    <property type="term" value="F:calcium ion binding"/>
    <property type="evidence" value="ECO:0007669"/>
    <property type="project" value="InterPro"/>
</dbReference>
<evidence type="ECO:0000256" key="5">
    <source>
        <dbReference type="ARBA" id="ARBA00022889"/>
    </source>
</evidence>
<keyword evidence="2" id="KW-0812">Transmembrane</keyword>
<evidence type="ECO:0000256" key="2">
    <source>
        <dbReference type="ARBA" id="ARBA00022692"/>
    </source>
</evidence>
<sequence length="1287" mass="135946">MKTIISRGLRPLGVMWLLLHGVLVQAAPAYNPNVSPSQMSTILDGPGLSVRNLAVTHGIAQQYGIFTSGAEVLGVNTGVFLSTGNLSSVQAPNSSASYSSNTKIQYLDPDLGKISANAKYDPAIIEFDITPQGDRVNFVFAFGSEEYPEYVCSRFNDVFGLFVSGPGLNGVKNAAFMPDTGDAVAVNNVNAGAKGVNADDASCNLGNVAYFVDNGNGTGSNQGQLDGYTRPMTASLAGLTAGQTYHIKLALADAGDPAYDSGAFFKWLTSTQSTPVDLALQASASTTSPAWNSEVELSYTVKNTSATATSLVQVGLEWPAGLTWVGDDSAGRYDATTGVWDADAIAANGSKTLKVRARVGTASSYRVNGEITFAFNEDTDSTPFNRSIFPNEDDTASVTVNPVNKPANQPPVITSNNGVAAATLSLPEGQVSLPSVTATDPDANALIYSISGTDAARFTINATTGALSFKVAPDYEAPTDADLNNTYVLQVAVTDGTLSATQALTVQVTNIAENTNAAPQITSDGGGDVAHLLADENQIEAANVDATDVNKDPLTYRISGGADVSLFKITATTGRLRFLAAPDYEKPLDVNHDRTYEVEVTVSDGDLSDKQMLYIGLTNLPDENAPPDIVSDGGNATAVVQPKENQTIVTTVLAVDANSPVLTYSITGGTDAALFSINSTSGALTFLKAPDYEVPTDSDKNNVYNVIVMVSDGSLTDSQALQVSVADVSGENLPPSITNPSAITFPENSTVIVLDLTADDNKDAEGNGLVYTLAGQVDDALFTLNPATGELLFKKPPDYEKPQDANKDRAYIVGIKVCDSQGACAERVLIVSVQDVDEDNDKDGLMDSVEKVVGTDPWKADTDGDGIGDKPEVDDSTVPLDYDKDGIIDALDEDDDNDSIATRYEMPDPNGDGNHLDARDSDADGIADYLDTDDDNDTVLTRYEVPDANKDGNPNDARDTDKDSKFDYLDTDDDNDGSSTATEKPDPNGDGNPADAVDNNGNGIAAYLDIEEDFLVTLQLRVFLQGPYSTRTGLMANDLLRKGVLPTLQPYGELKSAFGYMDSSSTVSPFNYPGKETASTSVMSATGKDTPVDWVLVEVRDKFDPTVRVAAMAALLQGDGDVVDAATGSKTLQLFNVMDGDYYVVVRHRNHLGVMTNAPIPLKTPPELIDFTHPGTKVYGGVNARLINNSLALLWAGDTNNSNTIILGGPGSDGSVILGAILVSPDNKLVNTAFRLLGYYATDLNMDGAAMFTGPSNDTNVLLGNVLMHPDNLSYSNNFIITGSLPR</sequence>
<evidence type="ECO:0000256" key="4">
    <source>
        <dbReference type="ARBA" id="ARBA00022837"/>
    </source>
</evidence>
<feature type="compositionally biased region" description="Basic and acidic residues" evidence="8">
    <location>
        <begin position="956"/>
        <end position="968"/>
    </location>
</feature>
<dbReference type="SMART" id="SM00112">
    <property type="entry name" value="CA"/>
    <property type="match status" value="4"/>
</dbReference>
<dbReference type="InterPro" id="IPR028974">
    <property type="entry name" value="TSP_type-3_rpt"/>
</dbReference>
<dbReference type="InterPro" id="IPR002126">
    <property type="entry name" value="Cadherin-like_dom"/>
</dbReference>
<name>A0A8B0SJW4_9GAMM</name>
<dbReference type="CDD" id="cd11304">
    <property type="entry name" value="Cadherin_repeat"/>
    <property type="match status" value="4"/>
</dbReference>
<dbReference type="GO" id="GO:0007156">
    <property type="term" value="P:homophilic cell adhesion via plasma membrane adhesion molecules"/>
    <property type="evidence" value="ECO:0007669"/>
    <property type="project" value="InterPro"/>
</dbReference>
<evidence type="ECO:0000256" key="6">
    <source>
        <dbReference type="ARBA" id="ARBA00022989"/>
    </source>
</evidence>
<feature type="compositionally biased region" description="Basic and acidic residues" evidence="8">
    <location>
        <begin position="858"/>
        <end position="873"/>
    </location>
</feature>
<accession>A0A8B0SJW4</accession>
<reference evidence="10 12" key="1">
    <citation type="submission" date="2021-03" db="EMBL/GenBank/DDBJ databases">
        <title>Draft genome and methylome analysis of Thiotrix fructosivoruns ATCC 49748.</title>
        <authorList>
            <person name="Fomenkov A."/>
            <person name="Grabovich M.Y."/>
            <person name="Roberts R.J."/>
        </authorList>
    </citation>
    <scope>NUCLEOTIDE SEQUENCE [LARGE SCALE GENOMIC DNA]</scope>
    <source>
        <strain evidence="10 12">ATCC 49748</strain>
    </source>
</reference>
<evidence type="ECO:0000259" key="9">
    <source>
        <dbReference type="PROSITE" id="PS50268"/>
    </source>
</evidence>
<reference evidence="11" key="2">
    <citation type="submission" date="2021-04" db="EMBL/GenBank/DDBJ databases">
        <title>Complete Genome and methylome analysis of Thiothrix fructosivorans ATCC 49748.</title>
        <authorList>
            <person name="Fomenkov A."/>
            <person name="Sun L."/>
            <person name="Vincze T."/>
            <person name="Grabovich M.Y."/>
            <person name="Roberts R.J."/>
        </authorList>
    </citation>
    <scope>NUCLEOTIDE SEQUENCE</scope>
    <source>
        <strain evidence="11">ATCC 49748</strain>
    </source>
</reference>
<dbReference type="NCBIfam" id="NF038133">
    <property type="entry name" value="choice_anch_L"/>
    <property type="match status" value="1"/>
</dbReference>
<keyword evidence="6" id="KW-1133">Transmembrane helix</keyword>
<protein>
    <submittedName>
        <fullName evidence="11">Choice-of-anchor L domain-containing protein</fullName>
    </submittedName>
</protein>
<dbReference type="EMBL" id="CP072748">
    <property type="protein sequence ID" value="QTX12513.1"/>
    <property type="molecule type" value="Genomic_DNA"/>
</dbReference>
<evidence type="ECO:0000313" key="12">
    <source>
        <dbReference type="Proteomes" id="UP000664466"/>
    </source>
</evidence>
<feature type="domain" description="Cadherin" evidence="9">
    <location>
        <begin position="737"/>
        <end position="845"/>
    </location>
</feature>
<dbReference type="PANTHER" id="PTHR24025">
    <property type="entry name" value="DESMOGLEIN FAMILY MEMBER"/>
    <property type="match status" value="1"/>
</dbReference>
<dbReference type="Proteomes" id="UP000664466">
    <property type="component" value="Unassembled WGS sequence"/>
</dbReference>
<keyword evidence="3" id="KW-0677">Repeat</keyword>
<feature type="region of interest" description="Disordered" evidence="8">
    <location>
        <begin position="855"/>
        <end position="998"/>
    </location>
</feature>
<gene>
    <name evidence="11" type="ORF">J1836_009410</name>
    <name evidence="10" type="ORF">J1836_03415</name>
</gene>
<keyword evidence="5" id="KW-0130">Cell adhesion</keyword>
<evidence type="ECO:0000256" key="7">
    <source>
        <dbReference type="ARBA" id="ARBA00023136"/>
    </source>
</evidence>
<keyword evidence="12" id="KW-1185">Reference proteome</keyword>
<dbReference type="PANTHER" id="PTHR24025:SF23">
    <property type="entry name" value="NEURAL-CADHERIN"/>
    <property type="match status" value="1"/>
</dbReference>
<evidence type="ECO:0000256" key="1">
    <source>
        <dbReference type="ARBA" id="ARBA00004370"/>
    </source>
</evidence>
<feature type="domain" description="Cadherin" evidence="9">
    <location>
        <begin position="436"/>
        <end position="521"/>
    </location>
</feature>
<organism evidence="11">
    <name type="scientific">Thiothrix fructosivorans</name>
    <dbReference type="NCBI Taxonomy" id="111770"/>
    <lineage>
        <taxon>Bacteria</taxon>
        <taxon>Pseudomonadati</taxon>
        <taxon>Pseudomonadota</taxon>
        <taxon>Gammaproteobacteria</taxon>
        <taxon>Thiotrichales</taxon>
        <taxon>Thiotrichaceae</taxon>
        <taxon>Thiothrix</taxon>
    </lineage>
</organism>
<evidence type="ECO:0000313" key="11">
    <source>
        <dbReference type="EMBL" id="QTX12513.1"/>
    </source>
</evidence>
<dbReference type="SUPFAM" id="SSF49313">
    <property type="entry name" value="Cadherin-like"/>
    <property type="match status" value="4"/>
</dbReference>
<dbReference type="GO" id="GO:0016020">
    <property type="term" value="C:membrane"/>
    <property type="evidence" value="ECO:0007669"/>
    <property type="project" value="UniProtKB-SubCell"/>
</dbReference>
<dbReference type="RefSeq" id="WP_207249698.1">
    <property type="nucleotide sequence ID" value="NZ_JAFMPM010000006.1"/>
</dbReference>
<dbReference type="InterPro" id="IPR050971">
    <property type="entry name" value="Cadherin-domain_protein"/>
</dbReference>
<keyword evidence="4" id="KW-0106">Calcium</keyword>
<dbReference type="Gene3D" id="2.60.40.60">
    <property type="entry name" value="Cadherins"/>
    <property type="match status" value="4"/>
</dbReference>
<dbReference type="InterPro" id="IPR049804">
    <property type="entry name" value="Choice_anch_L"/>
</dbReference>
<proteinExistence type="predicted"/>
<evidence type="ECO:0000313" key="10">
    <source>
        <dbReference type="EMBL" id="MBO0611977.1"/>
    </source>
</evidence>
<dbReference type="Pfam" id="PF00028">
    <property type="entry name" value="Cadherin"/>
    <property type="match status" value="1"/>
</dbReference>
<feature type="domain" description="Cadherin" evidence="9">
    <location>
        <begin position="538"/>
        <end position="629"/>
    </location>
</feature>
<dbReference type="GO" id="GO:0005911">
    <property type="term" value="C:cell-cell junction"/>
    <property type="evidence" value="ECO:0007669"/>
    <property type="project" value="TreeGrafter"/>
</dbReference>
<evidence type="ECO:0000256" key="3">
    <source>
        <dbReference type="ARBA" id="ARBA00022737"/>
    </source>
</evidence>
<dbReference type="EMBL" id="JAFMPM010000006">
    <property type="protein sequence ID" value="MBO0611977.1"/>
    <property type="molecule type" value="Genomic_DNA"/>
</dbReference>
<keyword evidence="7" id="KW-0472">Membrane</keyword>
<feature type="domain" description="Cadherin" evidence="9">
    <location>
        <begin position="647"/>
        <end position="737"/>
    </location>
</feature>
<dbReference type="InterPro" id="IPR015919">
    <property type="entry name" value="Cadherin-like_sf"/>
</dbReference>
<dbReference type="Pfam" id="PF01345">
    <property type="entry name" value="DUF11"/>
    <property type="match status" value="1"/>
</dbReference>
<evidence type="ECO:0000256" key="8">
    <source>
        <dbReference type="SAM" id="MobiDB-lite"/>
    </source>
</evidence>